<dbReference type="AlphaFoldDB" id="W0PHA8"/>
<keyword evidence="3" id="KW-1185">Reference proteome</keyword>
<organism evidence="2 3">
    <name type="scientific">Advenella mimigardefordensis (strain DSM 17166 / LMG 22922 / DPN7)</name>
    <dbReference type="NCBI Taxonomy" id="1247726"/>
    <lineage>
        <taxon>Bacteria</taxon>
        <taxon>Pseudomonadati</taxon>
        <taxon>Pseudomonadota</taxon>
        <taxon>Betaproteobacteria</taxon>
        <taxon>Burkholderiales</taxon>
        <taxon>Alcaligenaceae</taxon>
    </lineage>
</organism>
<sequence length="184" mass="21091">MFHFLQRHFGIVIFAICVVLAVVYLSDGATNRLAVLSSVIVVVCGWAYNAKIADERETRKELRADIAEINKSIYEIIDLAQQYNPKNETQNVEFFKSRIYLIAKSSALLGSIEQLIGESVFHNHELERQQCKQLATKFWETVCGDNIEDGDTILTNAYDSKQDQYYYGSELSKMLNILFRACFK</sequence>
<dbReference type="EMBL" id="CP003915">
    <property type="protein sequence ID" value="AHG64333.1"/>
    <property type="molecule type" value="Genomic_DNA"/>
</dbReference>
<name>W0PHA8_ADVMD</name>
<feature type="transmembrane region" description="Helical" evidence="1">
    <location>
        <begin position="32"/>
        <end position="50"/>
    </location>
</feature>
<dbReference type="KEGG" id="amim:MIM_c22570"/>
<evidence type="ECO:0000256" key="1">
    <source>
        <dbReference type="SAM" id="Phobius"/>
    </source>
</evidence>
<dbReference type="HOGENOM" id="CLU_1465283_0_0_4"/>
<protein>
    <submittedName>
        <fullName evidence="2">Putative membrane protein</fullName>
    </submittedName>
</protein>
<dbReference type="RefSeq" id="WP_025372969.1">
    <property type="nucleotide sequence ID" value="NZ_CP003915.1"/>
</dbReference>
<dbReference type="Proteomes" id="UP000019095">
    <property type="component" value="Chromosome"/>
</dbReference>
<proteinExistence type="predicted"/>
<keyword evidence="1" id="KW-1133">Transmembrane helix</keyword>
<keyword evidence="1" id="KW-0472">Membrane</keyword>
<keyword evidence="1" id="KW-0812">Transmembrane</keyword>
<evidence type="ECO:0000313" key="2">
    <source>
        <dbReference type="EMBL" id="AHG64333.1"/>
    </source>
</evidence>
<reference evidence="2 3" key="1">
    <citation type="journal article" date="2014" name="Microbiology">
        <title>Unravelling the complete genome sequence of Advenella mimigardefordensis strain DPN7T and novel insights in the catabolism of the xenobiotic polythioester precursor 3,3'-dithiodipropionate.</title>
        <authorList>
            <person name="Wubbeler J.H."/>
            <person name="Hiessl S."/>
            <person name="Schuldes J."/>
            <person name="Thurmer A."/>
            <person name="Daniel R."/>
            <person name="Steinbuchel A."/>
        </authorList>
    </citation>
    <scope>NUCLEOTIDE SEQUENCE [LARGE SCALE GENOMIC DNA]</scope>
    <source>
        <strain evidence="3">DSM 17166 / LMG 22922 / DPN7</strain>
    </source>
</reference>
<gene>
    <name evidence="2" type="ORF">MIM_c22570</name>
</gene>
<evidence type="ECO:0000313" key="3">
    <source>
        <dbReference type="Proteomes" id="UP000019095"/>
    </source>
</evidence>
<feature type="transmembrane region" description="Helical" evidence="1">
    <location>
        <begin position="9"/>
        <end position="26"/>
    </location>
</feature>
<accession>W0PHA8</accession>